<gene>
    <name evidence="2" type="ORF">PPENT_87.1.T0250134</name>
</gene>
<dbReference type="Proteomes" id="UP000689195">
    <property type="component" value="Unassembled WGS sequence"/>
</dbReference>
<comment type="caution">
    <text evidence="2">The sequence shown here is derived from an EMBL/GenBank/DDBJ whole genome shotgun (WGS) entry which is preliminary data.</text>
</comment>
<dbReference type="NCBIfam" id="TIGR00401">
    <property type="entry name" value="msrA"/>
    <property type="match status" value="1"/>
</dbReference>
<protein>
    <recommendedName>
        <fullName evidence="1">Peptide methionine sulphoxide reductase MsrA domain-containing protein</fullName>
    </recommendedName>
</protein>
<evidence type="ECO:0000259" key="1">
    <source>
        <dbReference type="Pfam" id="PF01625"/>
    </source>
</evidence>
<dbReference type="InterPro" id="IPR002569">
    <property type="entry name" value="Met_Sox_Rdtase_MsrA_dom"/>
</dbReference>
<dbReference type="HAMAP" id="MF_01401">
    <property type="entry name" value="MsrA"/>
    <property type="match status" value="1"/>
</dbReference>
<dbReference type="EMBL" id="CAJJDO010000025">
    <property type="protein sequence ID" value="CAD8153994.1"/>
    <property type="molecule type" value="Genomic_DNA"/>
</dbReference>
<accession>A0A8S1TQ64</accession>
<sequence>MNIINKATFGGGCFWCIEAIYRRIQGVTEVYSGYSGGVQKNTANYKDVCKGNTGHAEVVQVIFEQNKVDFKDLIYIFFASHDPTTLNRQGDDEGEQYRSVIFYHSEQQKAIVEDVIKELQKEYKNPIVTQIVQFQEFYKAEDYHQGYYDSNQNEGYYVFNKDSIDRIRKISQELNQNQQKPKKYYQQGDMKYYALAEYISTHRSGSLNDLRINFDPIVNTQIKLQTENSQYLSPTKHFKRQSTISAIEKGANLIMAFQNQTPINEELDTKSSYQNNEVASQLLRFNHHKLELAEEFNSTQYLFTPSSAHTRQVSQIDQNDEAVKCFVQQFYDKQYNDKVIPSTKRNLRLRTIGNNEIQKQEPSKQIKKKVEKRLSM</sequence>
<feature type="domain" description="Peptide methionine sulphoxide reductase MsrA" evidence="1">
    <location>
        <begin position="6"/>
        <end position="156"/>
    </location>
</feature>
<proteinExistence type="inferred from homology"/>
<evidence type="ECO:0000313" key="3">
    <source>
        <dbReference type="Proteomes" id="UP000689195"/>
    </source>
</evidence>
<dbReference type="OrthoDB" id="77405at2759"/>
<keyword evidence="3" id="KW-1185">Reference proteome</keyword>
<name>A0A8S1TQ64_9CILI</name>
<reference evidence="2" key="1">
    <citation type="submission" date="2021-01" db="EMBL/GenBank/DDBJ databases">
        <authorList>
            <consortium name="Genoscope - CEA"/>
            <person name="William W."/>
        </authorList>
    </citation>
    <scope>NUCLEOTIDE SEQUENCE</scope>
</reference>
<dbReference type="PANTHER" id="PTHR43774:SF1">
    <property type="entry name" value="PEPTIDE METHIONINE SULFOXIDE REDUCTASE MSRA 2"/>
    <property type="match status" value="1"/>
</dbReference>
<evidence type="ECO:0000313" key="2">
    <source>
        <dbReference type="EMBL" id="CAD8153994.1"/>
    </source>
</evidence>
<dbReference type="PANTHER" id="PTHR43774">
    <property type="entry name" value="PEPTIDE METHIONINE SULFOXIDE REDUCTASE"/>
    <property type="match status" value="1"/>
</dbReference>
<dbReference type="GO" id="GO:0008113">
    <property type="term" value="F:peptide-methionine (S)-S-oxide reductase activity"/>
    <property type="evidence" value="ECO:0007669"/>
    <property type="project" value="InterPro"/>
</dbReference>
<dbReference type="Pfam" id="PF01625">
    <property type="entry name" value="PMSR"/>
    <property type="match status" value="1"/>
</dbReference>
<dbReference type="AlphaFoldDB" id="A0A8S1TQ64"/>
<organism evidence="2 3">
    <name type="scientific">Paramecium pentaurelia</name>
    <dbReference type="NCBI Taxonomy" id="43138"/>
    <lineage>
        <taxon>Eukaryota</taxon>
        <taxon>Sar</taxon>
        <taxon>Alveolata</taxon>
        <taxon>Ciliophora</taxon>
        <taxon>Intramacronucleata</taxon>
        <taxon>Oligohymenophorea</taxon>
        <taxon>Peniculida</taxon>
        <taxon>Parameciidae</taxon>
        <taxon>Paramecium</taxon>
    </lineage>
</organism>